<sequence length="126" mass="13875">MVPPKAVLARSAKFGCFDRVEVYSRLLVHPFSILTTFAASSVPPSNMLLSAVVQVYMQSPDSLIPKVASMVVDKLPVVQLHGLVDCGPAQIRRLVSHWRHAYPVATRWVDSTSVIICCDSLVDLRT</sequence>
<dbReference type="AlphaFoldDB" id="A0A0J8DSM3"/>
<accession>A0A0J8DSM3</accession>
<organism evidence="1 2">
    <name type="scientific">Beta vulgaris subsp. vulgaris</name>
    <name type="common">Beet</name>
    <dbReference type="NCBI Taxonomy" id="3555"/>
    <lineage>
        <taxon>Eukaryota</taxon>
        <taxon>Viridiplantae</taxon>
        <taxon>Streptophyta</taxon>
        <taxon>Embryophyta</taxon>
        <taxon>Tracheophyta</taxon>
        <taxon>Spermatophyta</taxon>
        <taxon>Magnoliopsida</taxon>
        <taxon>eudicotyledons</taxon>
        <taxon>Gunneridae</taxon>
        <taxon>Pentapetalae</taxon>
        <taxon>Caryophyllales</taxon>
        <taxon>Chenopodiaceae</taxon>
        <taxon>Betoideae</taxon>
        <taxon>Beta</taxon>
    </lineage>
</organism>
<protein>
    <submittedName>
        <fullName evidence="1">Uncharacterized protein</fullName>
    </submittedName>
</protein>
<evidence type="ECO:0000313" key="1">
    <source>
        <dbReference type="EMBL" id="KMS93745.1"/>
    </source>
</evidence>
<dbReference type="EMBL" id="KQ099403">
    <property type="protein sequence ID" value="KMS93745.1"/>
    <property type="molecule type" value="Genomic_DNA"/>
</dbReference>
<name>A0A0J8DSM3_BETVV</name>
<reference evidence="1 2" key="1">
    <citation type="journal article" date="2014" name="Nature">
        <title>The genome of the recently domesticated crop plant sugar beet (Beta vulgaris).</title>
        <authorList>
            <person name="Dohm J.C."/>
            <person name="Minoche A.E."/>
            <person name="Holtgrawe D."/>
            <person name="Capella-Gutierrez S."/>
            <person name="Zakrzewski F."/>
            <person name="Tafer H."/>
            <person name="Rupp O."/>
            <person name="Sorensen T.R."/>
            <person name="Stracke R."/>
            <person name="Reinhardt R."/>
            <person name="Goesmann A."/>
            <person name="Kraft T."/>
            <person name="Schulz B."/>
            <person name="Stadler P.F."/>
            <person name="Schmidt T."/>
            <person name="Gabaldon T."/>
            <person name="Lehrach H."/>
            <person name="Weisshaar B."/>
            <person name="Himmelbauer H."/>
        </authorList>
    </citation>
    <scope>NUCLEOTIDE SEQUENCE [LARGE SCALE GENOMIC DNA]</scope>
    <source>
        <tissue evidence="1">Taproot</tissue>
    </source>
</reference>
<keyword evidence="2" id="KW-1185">Reference proteome</keyword>
<evidence type="ECO:0000313" key="2">
    <source>
        <dbReference type="Proteomes" id="UP000035740"/>
    </source>
</evidence>
<feature type="non-terminal residue" evidence="1">
    <location>
        <position position="126"/>
    </location>
</feature>
<gene>
    <name evidence="1" type="ORF">BVRB_028390</name>
</gene>
<dbReference type="Proteomes" id="UP000035740">
    <property type="component" value="Unassembled WGS sequence"/>
</dbReference>
<proteinExistence type="predicted"/>